<dbReference type="KEGG" id="nss:113427824"/>
<reference evidence="3" key="1">
    <citation type="submission" date="2025-08" db="UniProtKB">
        <authorList>
            <consortium name="RefSeq"/>
        </authorList>
    </citation>
    <scope>IDENTIFICATION</scope>
</reference>
<evidence type="ECO:0000313" key="3">
    <source>
        <dbReference type="RefSeq" id="XP_026546143.1"/>
    </source>
</evidence>
<dbReference type="CTD" id="344901"/>
<evidence type="ECO:0000313" key="2">
    <source>
        <dbReference type="Proteomes" id="UP000504612"/>
    </source>
</evidence>
<dbReference type="Pfam" id="PF11037">
    <property type="entry name" value="Musclin"/>
    <property type="match status" value="1"/>
</dbReference>
<sequence length="98" mass="10716">QPLDPVLGPGPGWLPPSRPEKSTTDLVAEMLLLNKLASLENDVFETKTKRSFAGFGARLDRLSKGLKTKQRKVLPVPKKRIGLPLDRIGGNRLSSSRG</sequence>
<dbReference type="GO" id="GO:0005615">
    <property type="term" value="C:extracellular space"/>
    <property type="evidence" value="ECO:0007669"/>
    <property type="project" value="TreeGrafter"/>
</dbReference>
<feature type="region of interest" description="Disordered" evidence="1">
    <location>
        <begin position="1"/>
        <end position="21"/>
    </location>
</feature>
<organism evidence="2 3">
    <name type="scientific">Notechis scutatus</name>
    <name type="common">mainland tiger snake</name>
    <dbReference type="NCBI Taxonomy" id="8663"/>
    <lineage>
        <taxon>Eukaryota</taxon>
        <taxon>Metazoa</taxon>
        <taxon>Chordata</taxon>
        <taxon>Craniata</taxon>
        <taxon>Vertebrata</taxon>
        <taxon>Euteleostomi</taxon>
        <taxon>Lepidosauria</taxon>
        <taxon>Squamata</taxon>
        <taxon>Bifurcata</taxon>
        <taxon>Unidentata</taxon>
        <taxon>Episquamata</taxon>
        <taxon>Toxicofera</taxon>
        <taxon>Serpentes</taxon>
        <taxon>Colubroidea</taxon>
        <taxon>Elapidae</taxon>
        <taxon>Hydrophiinae</taxon>
        <taxon>Notechis</taxon>
    </lineage>
</organism>
<dbReference type="PANTHER" id="PTHR35353:SF1">
    <property type="entry name" value="OSTEOCRIN"/>
    <property type="match status" value="1"/>
</dbReference>
<evidence type="ECO:0000256" key="1">
    <source>
        <dbReference type="SAM" id="MobiDB-lite"/>
    </source>
</evidence>
<dbReference type="RefSeq" id="XP_026546143.1">
    <property type="nucleotide sequence ID" value="XM_026690358.1"/>
</dbReference>
<dbReference type="AlphaFoldDB" id="A0A6J1VZV1"/>
<accession>A0A6J1VZV1</accession>
<dbReference type="GeneID" id="113427824"/>
<protein>
    <submittedName>
        <fullName evidence="3">Osteocrin</fullName>
    </submittedName>
</protein>
<dbReference type="Proteomes" id="UP000504612">
    <property type="component" value="Unplaced"/>
</dbReference>
<dbReference type="PANTHER" id="PTHR35353">
    <property type="entry name" value="OSTEOCRIN"/>
    <property type="match status" value="1"/>
</dbReference>
<name>A0A6J1VZV1_9SAUR</name>
<proteinExistence type="predicted"/>
<dbReference type="InterPro" id="IPR021088">
    <property type="entry name" value="Osteocrin"/>
</dbReference>
<feature type="non-terminal residue" evidence="3">
    <location>
        <position position="1"/>
    </location>
</feature>
<keyword evidence="2" id="KW-1185">Reference proteome</keyword>
<dbReference type="GO" id="GO:0009755">
    <property type="term" value="P:hormone-mediated signaling pathway"/>
    <property type="evidence" value="ECO:0007669"/>
    <property type="project" value="TreeGrafter"/>
</dbReference>
<dbReference type="GO" id="GO:0005102">
    <property type="term" value="F:signaling receptor binding"/>
    <property type="evidence" value="ECO:0007669"/>
    <property type="project" value="TreeGrafter"/>
</dbReference>
<gene>
    <name evidence="3" type="primary">OSTN</name>
</gene>